<sequence>MENKTGKYFKYAIGEIVLVVIGILIALQINNWNEQRKDNIKEQGLLKQLQEDYQSNLLQLEEKMVTREISLNSAVKLLNAFDESDGVVKDSVIKDLANIRHDPTFDPIKNNLTSSENLRLIRNNELRRLLSNWSSDVVGVTEVETTWSNLVNEQYHPIISELGLGRDIYNSFVNDTEHNWLLDKNSNSFKSEIGISKLSAPLNEMLINKELESMISASIVFNRGANLQSEALRQRILEILELIAEEIK</sequence>
<name>A0ABS3CJI4_9BACT</name>
<dbReference type="Pfam" id="PF19578">
    <property type="entry name" value="DUF6090"/>
    <property type="match status" value="1"/>
</dbReference>
<keyword evidence="1" id="KW-1133">Transmembrane helix</keyword>
<feature type="transmembrane region" description="Helical" evidence="1">
    <location>
        <begin position="12"/>
        <end position="29"/>
    </location>
</feature>
<keyword evidence="1" id="KW-0812">Transmembrane</keyword>
<accession>A0ABS3CJI4</accession>
<dbReference type="Proteomes" id="UP000664480">
    <property type="component" value="Unassembled WGS sequence"/>
</dbReference>
<gene>
    <name evidence="2" type="ORF">J0A69_10250</name>
</gene>
<proteinExistence type="predicted"/>
<protein>
    <submittedName>
        <fullName evidence="2">Uncharacterized protein</fullName>
    </submittedName>
</protein>
<reference evidence="2 3" key="1">
    <citation type="submission" date="2021-03" db="EMBL/GenBank/DDBJ databases">
        <title>novel species isolated from a fishpond in China.</title>
        <authorList>
            <person name="Lu H."/>
            <person name="Cai Z."/>
        </authorList>
    </citation>
    <scope>NUCLEOTIDE SEQUENCE [LARGE SCALE GENOMIC DNA]</scope>
    <source>
        <strain evidence="2 3">YJ13C</strain>
    </source>
</reference>
<dbReference type="InterPro" id="IPR045749">
    <property type="entry name" value="DUF6090"/>
</dbReference>
<evidence type="ECO:0000313" key="3">
    <source>
        <dbReference type="Proteomes" id="UP000664480"/>
    </source>
</evidence>
<evidence type="ECO:0000313" key="2">
    <source>
        <dbReference type="EMBL" id="MBN7815814.1"/>
    </source>
</evidence>
<organism evidence="2 3">
    <name type="scientific">Algoriphagus pacificus</name>
    <dbReference type="NCBI Taxonomy" id="2811234"/>
    <lineage>
        <taxon>Bacteria</taxon>
        <taxon>Pseudomonadati</taxon>
        <taxon>Bacteroidota</taxon>
        <taxon>Cytophagia</taxon>
        <taxon>Cytophagales</taxon>
        <taxon>Cyclobacteriaceae</taxon>
        <taxon>Algoriphagus</taxon>
    </lineage>
</organism>
<keyword evidence="3" id="KW-1185">Reference proteome</keyword>
<dbReference type="RefSeq" id="WP_206586460.1">
    <property type="nucleotide sequence ID" value="NZ_JAFKCU010000002.1"/>
</dbReference>
<dbReference type="EMBL" id="JAFKCU010000002">
    <property type="protein sequence ID" value="MBN7815814.1"/>
    <property type="molecule type" value="Genomic_DNA"/>
</dbReference>
<evidence type="ECO:0000256" key="1">
    <source>
        <dbReference type="SAM" id="Phobius"/>
    </source>
</evidence>
<comment type="caution">
    <text evidence="2">The sequence shown here is derived from an EMBL/GenBank/DDBJ whole genome shotgun (WGS) entry which is preliminary data.</text>
</comment>
<keyword evidence="1" id="KW-0472">Membrane</keyword>